<dbReference type="EMBL" id="CP061172">
    <property type="protein sequence ID" value="QNR65460.1"/>
    <property type="molecule type" value="Genomic_DNA"/>
</dbReference>
<dbReference type="AlphaFoldDB" id="A0A7H0Y302"/>
<dbReference type="RefSeq" id="WP_190297359.1">
    <property type="nucleotide sequence ID" value="NZ_CP061172.1"/>
</dbReference>
<dbReference type="InterPro" id="IPR012340">
    <property type="entry name" value="NA-bd_OB-fold"/>
</dbReference>
<name>A0A7H0Y302_9BACL</name>
<sequence>MNLSPTYGNFVLRGIIVGLADKKAFTEGQTESSKWKRIQFGIKVSESSIVYVELFGSKTSKIKLFRRGTNTGESLTVEWDDLYNSKYKDYRYANQVKVNLGCGNINDDFSLIAWDAIEYFEQHLKDGSNVLVKGSLQLSEYKGNSQEQYVIREIYVLENYNFKNKHPEAFFSQEIVYVDAIPLNENGEYTVDTRIINRNSNDCDVIPFNFYIYNKEVYDYFKNNISRGSTLRVHGNILNYAPLKVIDGHRVISGAAVKGLEVTGGNIRSINLDRYDVDKLDSTNIIGSPFEEDTNINEWGF</sequence>
<proteinExistence type="predicted"/>
<dbReference type="Gene3D" id="2.40.50.140">
    <property type="entry name" value="Nucleic acid-binding proteins"/>
    <property type="match status" value="1"/>
</dbReference>
<gene>
    <name evidence="1" type="ORF">IAQ67_16345</name>
</gene>
<organism evidence="1 2">
    <name type="scientific">Paenibacillus peoriae</name>
    <dbReference type="NCBI Taxonomy" id="59893"/>
    <lineage>
        <taxon>Bacteria</taxon>
        <taxon>Bacillati</taxon>
        <taxon>Bacillota</taxon>
        <taxon>Bacilli</taxon>
        <taxon>Bacillales</taxon>
        <taxon>Paenibacillaceae</taxon>
        <taxon>Paenibacillus</taxon>
    </lineage>
</organism>
<accession>A0A7H0Y302</accession>
<dbReference type="Proteomes" id="UP000516384">
    <property type="component" value="Chromosome"/>
</dbReference>
<protein>
    <submittedName>
        <fullName evidence="1">Uncharacterized protein</fullName>
    </submittedName>
</protein>
<evidence type="ECO:0000313" key="1">
    <source>
        <dbReference type="EMBL" id="QNR65460.1"/>
    </source>
</evidence>
<evidence type="ECO:0000313" key="2">
    <source>
        <dbReference type="Proteomes" id="UP000516384"/>
    </source>
</evidence>
<reference evidence="1 2" key="1">
    <citation type="submission" date="2020-09" db="EMBL/GenBank/DDBJ databases">
        <title>Characterization of Paenibacillus peoriae strain ZF390 with broad-spectrum antimicrobial activity as a potential biocontrol agent.</title>
        <authorList>
            <person name="Li L."/>
            <person name="Zhao Y."/>
            <person name="Li B."/>
            <person name="Xie X."/>
        </authorList>
    </citation>
    <scope>NUCLEOTIDE SEQUENCE [LARGE SCALE GENOMIC DNA]</scope>
    <source>
        <strain evidence="1 2">ZF390</strain>
    </source>
</reference>
<dbReference type="SUPFAM" id="SSF50249">
    <property type="entry name" value="Nucleic acid-binding proteins"/>
    <property type="match status" value="1"/>
</dbReference>